<dbReference type="Gene3D" id="2.160.20.10">
    <property type="entry name" value="Single-stranded right-handed beta-helix, Pectin lyase-like"/>
    <property type="match status" value="1"/>
</dbReference>
<dbReference type="PANTHER" id="PTHR34987">
    <property type="entry name" value="C, PUTATIVE (AFU_ORTHOLOGUE AFUA_3G02880)-RELATED"/>
    <property type="match status" value="1"/>
</dbReference>
<dbReference type="SMART" id="SM00656">
    <property type="entry name" value="Amb_all"/>
    <property type="match status" value="1"/>
</dbReference>
<reference evidence="11" key="1">
    <citation type="journal article" date="2021" name="J Fungi (Basel)">
        <title>Virulence traits and population genomics of the black yeast Aureobasidium melanogenum.</title>
        <authorList>
            <person name="Cernosa A."/>
            <person name="Sun X."/>
            <person name="Gostincar C."/>
            <person name="Fang C."/>
            <person name="Gunde-Cimerman N."/>
            <person name="Song Z."/>
        </authorList>
    </citation>
    <scope>NUCLEOTIDE SEQUENCE</scope>
    <source>
        <strain evidence="11">EXF-9911</strain>
    </source>
</reference>
<dbReference type="InterPro" id="IPR012341">
    <property type="entry name" value="6hp_glycosidase-like_sf"/>
</dbReference>
<evidence type="ECO:0000256" key="3">
    <source>
        <dbReference type="ARBA" id="ARBA00022525"/>
    </source>
</evidence>
<evidence type="ECO:0000256" key="1">
    <source>
        <dbReference type="ARBA" id="ARBA00004613"/>
    </source>
</evidence>
<dbReference type="Pfam" id="PF17389">
    <property type="entry name" value="Bac_rhamnosid6H"/>
    <property type="match status" value="1"/>
</dbReference>
<proteinExistence type="inferred from homology"/>
<keyword evidence="3 8" id="KW-0964">Secreted</keyword>
<dbReference type="EC" id="4.2.2.10" evidence="7"/>
<dbReference type="EMBL" id="JAHFXF010000086">
    <property type="protein sequence ID" value="KAG9697057.1"/>
    <property type="molecule type" value="Genomic_DNA"/>
</dbReference>
<gene>
    <name evidence="11" type="ORF">KCU76_g3289</name>
</gene>
<sequence>MPSKLPFLLSVLTFSSVQAFDAGVYGLGYWNETYAMEANAHPNATSSVPFTLGTKNFTFQVNVAELIPTGYNFVPNPRQAAAFYNLLWEGGGSLNQSIRDAVTTGTGEGVPTMCLTVPLGPMTREATNGYKEEDNGDCSNAFGSKCMQDLKKVDPSSFTNSITCGLSWMPKSCSERFGGGGLGGAIQGVKDHNRFSIDESGGVVLPYYSGIAASATALMVGVASAAVTGVTGKPEGFASSTTGGGDVTAVYPSTTDELVSYLGDDTARVIVLTKTFDFSGTEGTTTSSGCAPWGTGAGCQTAIDKDQWCENYEPDAPKVSSITYDAAGTLGITVASDKSIVGDGSKGVIKGKGLRIVNGATNVIIQNVAITDINPEYVWGGDAITLDGTDNVWIDHVTTSNIARQHIVLGTEASGNVTISNSYIDGSGDYSATCDGHQYWALYFDGSDDKVTFKNNYIYQTSGRAPKVQSNTLLHAVNNYWNDNSGHAFEIGKGGYVLAEGNVFEDVKAPLEASSYAGELFTADSGSACSSALGRSCEANSLSGSGSFSESNTDFLSKFSGAVAAAAKPASEMKSYVTANAGAGKLSHTFSKHSNMLVSHLLTLLGLGLTVQAQTCWENLTCSGPLETAFPGEWEANIFAPASRAVSPTSILSLANASIISKWPGPAHITGNGSALVFDFGKEVGGLATISYTAHGTGALGLAFSEAKNWIGLWSDSSNGKFQAGDGAIYSNFSASGNYSYTMDKVRLRGGFRYLTLFLITNETMSSIDINDITLEIGFQPTWSNLRAYSGYFHCSDDDLNKIWYSGAYTLQTNSVPVDTGRNFVSSGWNNSGALANGSTVIVDGAKRDRAVWPGDMGIAVPATFVSIGDLESVANALQTMYDHQNKDGSFPEAGPPLLQQGSDTYHMWSMIGTYNYLLYTNDTAFLDKNWDRYLHAMEYIYGKVHQPSGLLNVTGTRDWARWQQGFNNSEANMILYHTLVTGAELATWHGDTTGLAETYITRAANLSTAINKYCWDTSSGAFKDNATDTSLHPQDANSMAIYFGVVPALSSSAQSISSRLTDNWTPIGAEAPELPNNISPFISSFEIQAHLVAGQSQRALDLIRRSWGWYLHHPNGTGSTVIEGYLTNGSFAYRNSRGYSYDASYVSHSHGWSAGPTSALTNYIVGLSVTGRVGSTWTLKPQFADLEYAQAGFVTSLGEFSAGWNVTDGGRTYSLWWKVPEGTAGNITLPPLPSGKTGKITIDGKSFKNKSVDRKNGLVFETNGGNHSILVVSK</sequence>
<evidence type="ECO:0000256" key="4">
    <source>
        <dbReference type="ARBA" id="ARBA00022729"/>
    </source>
</evidence>
<dbReference type="Pfam" id="PF00544">
    <property type="entry name" value="Pectate_lyase_4"/>
    <property type="match status" value="1"/>
</dbReference>
<dbReference type="PANTHER" id="PTHR34987:SF5">
    <property type="entry name" value="ALPHA-RHAMNOSIDASE"/>
    <property type="match status" value="1"/>
</dbReference>
<feature type="signal peptide" evidence="9">
    <location>
        <begin position="1"/>
        <end position="19"/>
    </location>
</feature>
<feature type="chain" id="PRO_5040121369" description="pectin lyase" evidence="9">
    <location>
        <begin position="20"/>
        <end position="1275"/>
    </location>
</feature>
<accession>A0A9P8ER81</accession>
<keyword evidence="11" id="KW-0378">Hydrolase</keyword>
<comment type="similarity">
    <text evidence="2 8">Belongs to the polysaccharide lyase 1 family.</text>
</comment>
<dbReference type="OrthoDB" id="10036721at2759"/>
<dbReference type="FunFam" id="2.160.20.10:FF:000003">
    <property type="entry name" value="Pectin lyase F"/>
    <property type="match status" value="1"/>
</dbReference>
<comment type="catalytic activity">
    <reaction evidence="6">
        <text>Eliminative cleavage of (1-&gt;4)-alpha-D-galacturonan methyl ester to give oligosaccharides with 4-deoxy-6-O-methyl-alpha-D-galact-4-enuronosyl groups at their non-reducing ends.</text>
        <dbReference type="EC" id="4.2.2.10"/>
    </reaction>
</comment>
<dbReference type="Gene3D" id="1.50.10.10">
    <property type="match status" value="1"/>
</dbReference>
<evidence type="ECO:0000256" key="7">
    <source>
        <dbReference type="ARBA" id="ARBA00039082"/>
    </source>
</evidence>
<dbReference type="AlphaFoldDB" id="A0A9P8ER81"/>
<dbReference type="GO" id="GO:0000272">
    <property type="term" value="P:polysaccharide catabolic process"/>
    <property type="evidence" value="ECO:0007669"/>
    <property type="project" value="UniProtKB-KW"/>
</dbReference>
<evidence type="ECO:0000313" key="11">
    <source>
        <dbReference type="EMBL" id="KAG9697057.1"/>
    </source>
</evidence>
<dbReference type="GO" id="GO:0005576">
    <property type="term" value="C:extracellular region"/>
    <property type="evidence" value="ECO:0007669"/>
    <property type="project" value="UniProtKB-SubCell"/>
</dbReference>
<keyword evidence="11" id="KW-0326">Glycosidase</keyword>
<keyword evidence="8" id="KW-0624">Polysaccharide degradation</keyword>
<reference evidence="11" key="2">
    <citation type="submission" date="2021-08" db="EMBL/GenBank/DDBJ databases">
        <authorList>
            <person name="Gostincar C."/>
            <person name="Sun X."/>
            <person name="Song Z."/>
            <person name="Gunde-Cimerman N."/>
        </authorList>
    </citation>
    <scope>NUCLEOTIDE SEQUENCE</scope>
    <source>
        <strain evidence="11">EXF-9911</strain>
    </source>
</reference>
<dbReference type="Gene3D" id="2.60.420.10">
    <property type="entry name" value="Maltose phosphorylase, domain 3"/>
    <property type="match status" value="1"/>
</dbReference>
<evidence type="ECO:0000256" key="9">
    <source>
        <dbReference type="SAM" id="SignalP"/>
    </source>
</evidence>
<dbReference type="InterPro" id="IPR008928">
    <property type="entry name" value="6-hairpin_glycosidase_sf"/>
</dbReference>
<keyword evidence="5 8" id="KW-0456">Lyase</keyword>
<evidence type="ECO:0000256" key="2">
    <source>
        <dbReference type="ARBA" id="ARBA00010980"/>
    </source>
</evidence>
<dbReference type="GO" id="GO:0047490">
    <property type="term" value="F:pectin lyase activity"/>
    <property type="evidence" value="ECO:0007669"/>
    <property type="project" value="UniProtKB-EC"/>
</dbReference>
<dbReference type="InterPro" id="IPR002022">
    <property type="entry name" value="Pec_lyase"/>
</dbReference>
<evidence type="ECO:0000313" key="12">
    <source>
        <dbReference type="Proteomes" id="UP000779574"/>
    </source>
</evidence>
<comment type="subcellular location">
    <subcellularLocation>
        <location evidence="1 8">Secreted</location>
    </subcellularLocation>
</comment>
<dbReference type="SUPFAM" id="SSF51126">
    <property type="entry name" value="Pectin lyase-like"/>
    <property type="match status" value="1"/>
</dbReference>
<feature type="non-terminal residue" evidence="11">
    <location>
        <position position="1275"/>
    </location>
</feature>
<dbReference type="Proteomes" id="UP000779574">
    <property type="component" value="Unassembled WGS sequence"/>
</dbReference>
<dbReference type="GO" id="GO:0016798">
    <property type="term" value="F:hydrolase activity, acting on glycosyl bonds"/>
    <property type="evidence" value="ECO:0007669"/>
    <property type="project" value="UniProtKB-KW"/>
</dbReference>
<dbReference type="InterPro" id="IPR012334">
    <property type="entry name" value="Pectin_lyas_fold"/>
</dbReference>
<organism evidence="11 12">
    <name type="scientific">Aureobasidium melanogenum</name>
    <name type="common">Aureobasidium pullulans var. melanogenum</name>
    <dbReference type="NCBI Taxonomy" id="46634"/>
    <lineage>
        <taxon>Eukaryota</taxon>
        <taxon>Fungi</taxon>
        <taxon>Dikarya</taxon>
        <taxon>Ascomycota</taxon>
        <taxon>Pezizomycotina</taxon>
        <taxon>Dothideomycetes</taxon>
        <taxon>Dothideomycetidae</taxon>
        <taxon>Dothideales</taxon>
        <taxon>Saccotheciaceae</taxon>
        <taxon>Aureobasidium</taxon>
    </lineage>
</organism>
<feature type="domain" description="Pectate lyase" evidence="10">
    <location>
        <begin position="302"/>
        <end position="510"/>
    </location>
</feature>
<comment type="caution">
    <text evidence="11">The sequence shown here is derived from an EMBL/GenBank/DDBJ whole genome shotgun (WGS) entry which is preliminary data.</text>
</comment>
<protein>
    <recommendedName>
        <fullName evidence="7">pectin lyase</fullName>
        <ecNumber evidence="7">4.2.2.10</ecNumber>
    </recommendedName>
</protein>
<dbReference type="InterPro" id="IPR011050">
    <property type="entry name" value="Pectin_lyase_fold/virulence"/>
</dbReference>
<dbReference type="SUPFAM" id="SSF48208">
    <property type="entry name" value="Six-hairpin glycosidases"/>
    <property type="match status" value="1"/>
</dbReference>
<name>A0A9P8ER81_AURME</name>
<keyword evidence="4 9" id="KW-0732">Signal</keyword>
<dbReference type="FunFam" id="1.50.10.10:FF:000052">
    <property type="entry name" value="Alpha-L-rhamnosidase B, putative"/>
    <property type="match status" value="1"/>
</dbReference>
<keyword evidence="8" id="KW-0119">Carbohydrate metabolism</keyword>
<evidence type="ECO:0000256" key="6">
    <source>
        <dbReference type="ARBA" id="ARBA00036818"/>
    </source>
</evidence>
<evidence type="ECO:0000256" key="5">
    <source>
        <dbReference type="ARBA" id="ARBA00023239"/>
    </source>
</evidence>
<evidence type="ECO:0000259" key="10">
    <source>
        <dbReference type="SMART" id="SM00656"/>
    </source>
</evidence>
<evidence type="ECO:0000256" key="8">
    <source>
        <dbReference type="RuleBase" id="RU361173"/>
    </source>
</evidence>
<dbReference type="InterPro" id="IPR035396">
    <property type="entry name" value="Bac_rhamnosid6H"/>
</dbReference>